<accession>A0ABN9Q3V8</accession>
<organism evidence="2 3">
    <name type="scientific">Prorocentrum cordatum</name>
    <dbReference type="NCBI Taxonomy" id="2364126"/>
    <lineage>
        <taxon>Eukaryota</taxon>
        <taxon>Sar</taxon>
        <taxon>Alveolata</taxon>
        <taxon>Dinophyceae</taxon>
        <taxon>Prorocentrales</taxon>
        <taxon>Prorocentraceae</taxon>
        <taxon>Prorocentrum</taxon>
    </lineage>
</organism>
<protein>
    <submittedName>
        <fullName evidence="2">Uncharacterized protein</fullName>
    </submittedName>
</protein>
<gene>
    <name evidence="2" type="ORF">PCOR1329_LOCUS8568</name>
</gene>
<proteinExistence type="predicted"/>
<name>A0ABN9Q3V8_9DINO</name>
<evidence type="ECO:0000256" key="1">
    <source>
        <dbReference type="SAM" id="MobiDB-lite"/>
    </source>
</evidence>
<reference evidence="2" key="1">
    <citation type="submission" date="2023-10" db="EMBL/GenBank/DDBJ databases">
        <authorList>
            <person name="Chen Y."/>
            <person name="Shah S."/>
            <person name="Dougan E. K."/>
            <person name="Thang M."/>
            <person name="Chan C."/>
        </authorList>
    </citation>
    <scope>NUCLEOTIDE SEQUENCE [LARGE SCALE GENOMIC DNA]</scope>
</reference>
<dbReference type="EMBL" id="CAUYUJ010002354">
    <property type="protein sequence ID" value="CAK0800410.1"/>
    <property type="molecule type" value="Genomic_DNA"/>
</dbReference>
<comment type="caution">
    <text evidence="2">The sequence shown here is derived from an EMBL/GenBank/DDBJ whole genome shotgun (WGS) entry which is preliminary data.</text>
</comment>
<feature type="region of interest" description="Disordered" evidence="1">
    <location>
        <begin position="79"/>
        <end position="115"/>
    </location>
</feature>
<feature type="non-terminal residue" evidence="2">
    <location>
        <position position="387"/>
    </location>
</feature>
<keyword evidence="3" id="KW-1185">Reference proteome</keyword>
<sequence length="387" mass="41792">MKCGVGYRRVWVAELRLQDDAVLLRRPLQFHLLQDVIAAPILECDSDRQVELDVVPLTWSLARLDRALAGPPRMRFSVNAAAVTPAPAKKKRKKRPDEAVSSDEEPDEDDVSEWVNAPGRAFGGLAAAGRDGQDDASAADAGARCVIVAAESIDRTAASQAARDLEAVVGPAGGEATAQGMGEVVRENLGMDDAARETEALLNLQLAQDIGQQAQPAAPAPPGDAAHHADKHRVLAQWGAAAMQTLKALIEVVVNPVGKDEKFEKNVAVDKHVSLFVMSEPDPMQPHSILARRTQYFHWDSVTGSVGRYVTLDTFNIIVYARPQEKIDISHLVSTRMVSNLVPNTGAKMVKAVGPLRPGMTPAVLTIQHMADSVIDRHRFIQSDAAE</sequence>
<evidence type="ECO:0000313" key="2">
    <source>
        <dbReference type="EMBL" id="CAK0800410.1"/>
    </source>
</evidence>
<feature type="compositionally biased region" description="Acidic residues" evidence="1">
    <location>
        <begin position="100"/>
        <end position="112"/>
    </location>
</feature>
<dbReference type="Proteomes" id="UP001189429">
    <property type="component" value="Unassembled WGS sequence"/>
</dbReference>
<evidence type="ECO:0000313" key="3">
    <source>
        <dbReference type="Proteomes" id="UP001189429"/>
    </source>
</evidence>